<dbReference type="eggNOG" id="COG1881">
    <property type="taxonomic scope" value="Bacteria"/>
</dbReference>
<dbReference type="EMBL" id="CP002198">
    <property type="protein sequence ID" value="ADN12761.1"/>
    <property type="molecule type" value="Genomic_DNA"/>
</dbReference>
<dbReference type="PANTHER" id="PTHR30289">
    <property type="entry name" value="UNCHARACTERIZED PROTEIN YBCL-RELATED"/>
    <property type="match status" value="1"/>
</dbReference>
<dbReference type="InterPro" id="IPR036610">
    <property type="entry name" value="PEBP-like_sf"/>
</dbReference>
<evidence type="ECO:0000256" key="1">
    <source>
        <dbReference type="SAM" id="SignalP"/>
    </source>
</evidence>
<dbReference type="KEGG" id="cyj:Cyan7822_0732"/>
<keyword evidence="3" id="KW-1185">Reference proteome</keyword>
<evidence type="ECO:0000313" key="3">
    <source>
        <dbReference type="Proteomes" id="UP000008206"/>
    </source>
</evidence>
<reference evidence="3" key="1">
    <citation type="journal article" date="2011" name="MBio">
        <title>Novel metabolic attributes of the genus Cyanothece, comprising a group of unicellular nitrogen-fixing Cyanobacteria.</title>
        <authorList>
            <person name="Bandyopadhyay A."/>
            <person name="Elvitigala T."/>
            <person name="Welsh E."/>
            <person name="Stockel J."/>
            <person name="Liberton M."/>
            <person name="Min H."/>
            <person name="Sherman L.A."/>
            <person name="Pakrasi H.B."/>
        </authorList>
    </citation>
    <scope>NUCLEOTIDE SEQUENCE [LARGE SCALE GENOMIC DNA]</scope>
    <source>
        <strain evidence="3">PCC 7822</strain>
    </source>
</reference>
<dbReference type="Gene3D" id="3.90.280.10">
    <property type="entry name" value="PEBP-like"/>
    <property type="match status" value="1"/>
</dbReference>
<proteinExistence type="predicted"/>
<sequence>MKRRVFLQKKVFSALGLFLFACNSNSSNSALSSTNKMKLESTAFRANELIPSLYTCDGQDISPALSWDEPPAGTKSLALICDDPDAPFKTWVHWVVYNLPPTSRSLPENVPSGDALPNGGVQGINDFKKVAYGGPCPPKGTHRYFFKLYALDTLLDLKAKATKAQLEAAMAGHVLASAELIGIYRRS</sequence>
<feature type="signal peptide" evidence="1">
    <location>
        <begin position="1"/>
        <end position="29"/>
    </location>
</feature>
<organism evidence="2 3">
    <name type="scientific">Gloeothece verrucosa (strain PCC 7822)</name>
    <name type="common">Cyanothece sp. (strain PCC 7822)</name>
    <dbReference type="NCBI Taxonomy" id="497965"/>
    <lineage>
        <taxon>Bacteria</taxon>
        <taxon>Bacillati</taxon>
        <taxon>Cyanobacteriota</taxon>
        <taxon>Cyanophyceae</taxon>
        <taxon>Oscillatoriophycideae</taxon>
        <taxon>Chroococcales</taxon>
        <taxon>Aphanothecaceae</taxon>
        <taxon>Gloeothece</taxon>
        <taxon>Gloeothece verrucosa</taxon>
    </lineage>
</organism>
<dbReference type="RefSeq" id="WP_013320871.1">
    <property type="nucleotide sequence ID" value="NC_014501.1"/>
</dbReference>
<feature type="chain" id="PRO_5003141254" evidence="1">
    <location>
        <begin position="30"/>
        <end position="187"/>
    </location>
</feature>
<name>E0UBC9_GLOV7</name>
<keyword evidence="1" id="KW-0732">Signal</keyword>
<evidence type="ECO:0000313" key="2">
    <source>
        <dbReference type="EMBL" id="ADN12761.1"/>
    </source>
</evidence>
<dbReference type="OrthoDB" id="9797506at2"/>
<gene>
    <name evidence="2" type="ordered locus">Cyan7822_0732</name>
</gene>
<dbReference type="STRING" id="497965.Cyan7822_0732"/>
<protein>
    <submittedName>
        <fullName evidence="2">PEBP family protein</fullName>
    </submittedName>
</protein>
<accession>E0UBC9</accession>
<dbReference type="PANTHER" id="PTHR30289:SF1">
    <property type="entry name" value="PEBP (PHOSPHATIDYLETHANOLAMINE-BINDING PROTEIN) FAMILY PROTEIN"/>
    <property type="match status" value="1"/>
</dbReference>
<dbReference type="NCBIfam" id="TIGR00481">
    <property type="entry name" value="YbhB/YbcL family Raf kinase inhibitor-like protein"/>
    <property type="match status" value="1"/>
</dbReference>
<dbReference type="InterPro" id="IPR005247">
    <property type="entry name" value="YbhB_YbcL/LppC-like"/>
</dbReference>
<dbReference type="InterPro" id="IPR008914">
    <property type="entry name" value="PEBP"/>
</dbReference>
<dbReference type="SUPFAM" id="SSF49777">
    <property type="entry name" value="PEBP-like"/>
    <property type="match status" value="1"/>
</dbReference>
<dbReference type="Pfam" id="PF01161">
    <property type="entry name" value="PBP"/>
    <property type="match status" value="1"/>
</dbReference>
<dbReference type="AlphaFoldDB" id="E0UBC9"/>
<dbReference type="CDD" id="cd00865">
    <property type="entry name" value="PEBP_bact_arch"/>
    <property type="match status" value="1"/>
</dbReference>
<dbReference type="HOGENOM" id="CLU_083918_3_2_3"/>
<dbReference type="PROSITE" id="PS51257">
    <property type="entry name" value="PROKAR_LIPOPROTEIN"/>
    <property type="match status" value="1"/>
</dbReference>
<dbReference type="Proteomes" id="UP000008206">
    <property type="component" value="Chromosome"/>
</dbReference>